<protein>
    <submittedName>
        <fullName evidence="1">Uncharacterized protein</fullName>
    </submittedName>
</protein>
<sequence>MNNKLIFEQYDMVVSITEKTLNDQLTHLLQMGIIQPEFIVLKTYDRPSKKYVFQVLASSDEIPRNPDGTPKQSCIDGVIHPQVTIARSGTDIVFELNFLSGTAYLWDGAGPEAQLVAYDMTDWKYGISITMDLKSVEKESLTNNRSVPDLVKDQLYHFMDHMFTVNSLFMDFESTDLLRFDPTHTDTGKDAGDLGCEQFVLFMQAYLRELQAKGNPYILGYAIHTTPLTDPPSQLQVPDALQPVGTTFTMFHDADNSNMSTLNFILATKGGHRSVEGTPGIFDTNWIGTTEQCDAKMIYSHHVLVEEFLLRPIFDQMSSGIYGHILNHIHVGMGNPYEDAKRAYVNPDGTYGFSYNISDVNSGDNQYVNRFSVNIANNTAASKIDLNFNGHIALYRNVSRDMGFCTAHAWAQGSVDWSGTISLIASVADNRPVLSMTNSFKIDQSSSNSGKNDCAKAFEIFGEIVKGILDVLTFFSAGDFFHDLFDQVFKLDIPGIGDIGNVFGNLSNVCQTTIMLPAGQVFFFKNPSADNEGNFMLELTYKAEN</sequence>
<comment type="caution">
    <text evidence="1">The sequence shown here is derived from an EMBL/GenBank/DDBJ whole genome shotgun (WGS) entry which is preliminary data.</text>
</comment>
<name>A0A2V2YV61_9BACL</name>
<dbReference type="Proteomes" id="UP000246635">
    <property type="component" value="Unassembled WGS sequence"/>
</dbReference>
<dbReference type="RefSeq" id="WP_110044395.1">
    <property type="nucleotide sequence ID" value="NZ_CP054612.1"/>
</dbReference>
<organism evidence="1 2">
    <name type="scientific">Paenibacillus cellulosilyticus</name>
    <dbReference type="NCBI Taxonomy" id="375489"/>
    <lineage>
        <taxon>Bacteria</taxon>
        <taxon>Bacillati</taxon>
        <taxon>Bacillota</taxon>
        <taxon>Bacilli</taxon>
        <taxon>Bacillales</taxon>
        <taxon>Paenibacillaceae</taxon>
        <taxon>Paenibacillus</taxon>
    </lineage>
</organism>
<dbReference type="EMBL" id="QGTQ01000008">
    <property type="protein sequence ID" value="PWW02922.1"/>
    <property type="molecule type" value="Genomic_DNA"/>
</dbReference>
<accession>A0A2V2YV61</accession>
<evidence type="ECO:0000313" key="1">
    <source>
        <dbReference type="EMBL" id="PWW02922.1"/>
    </source>
</evidence>
<reference evidence="1 2" key="1">
    <citation type="submission" date="2018-05" db="EMBL/GenBank/DDBJ databases">
        <title>Genomic Encyclopedia of Type Strains, Phase III (KMG-III): the genomes of soil and plant-associated and newly described type strains.</title>
        <authorList>
            <person name="Whitman W."/>
        </authorList>
    </citation>
    <scope>NUCLEOTIDE SEQUENCE [LARGE SCALE GENOMIC DNA]</scope>
    <source>
        <strain evidence="1 2">CECT 5696</strain>
    </source>
</reference>
<dbReference type="AlphaFoldDB" id="A0A2V2YV61"/>
<proteinExistence type="predicted"/>
<evidence type="ECO:0000313" key="2">
    <source>
        <dbReference type="Proteomes" id="UP000246635"/>
    </source>
</evidence>
<gene>
    <name evidence="1" type="ORF">DFQ01_108201</name>
</gene>
<keyword evidence="2" id="KW-1185">Reference proteome</keyword>